<reference evidence="2" key="1">
    <citation type="journal article" date="2012" name="Nat. Biotechnol.">
        <title>Draft genome sequence of pigeonpea (Cajanus cajan), an orphan legume crop of resource-poor farmers.</title>
        <authorList>
            <person name="Varshney R.K."/>
            <person name="Chen W."/>
            <person name="Li Y."/>
            <person name="Bharti A.K."/>
            <person name="Saxena R.K."/>
            <person name="Schlueter J.A."/>
            <person name="Donoghue M.T."/>
            <person name="Azam S."/>
            <person name="Fan G."/>
            <person name="Whaley A.M."/>
            <person name="Farmer A.D."/>
            <person name="Sheridan J."/>
            <person name="Iwata A."/>
            <person name="Tuteja R."/>
            <person name="Penmetsa R.V."/>
            <person name="Wu W."/>
            <person name="Upadhyaya H.D."/>
            <person name="Yang S.P."/>
            <person name="Shah T."/>
            <person name="Saxena K.B."/>
            <person name="Michael T."/>
            <person name="McCombie W.R."/>
            <person name="Yang B."/>
            <person name="Zhang G."/>
            <person name="Yang H."/>
            <person name="Wang J."/>
            <person name="Spillane C."/>
            <person name="Cook D.R."/>
            <person name="May G.D."/>
            <person name="Xu X."/>
            <person name="Jackson S.A."/>
        </authorList>
    </citation>
    <scope>NUCLEOTIDE SEQUENCE [LARGE SCALE GENOMIC DNA]</scope>
</reference>
<sequence length="107" mass="11990">MHRMPKKRVKITYISSPLLVRACDASEFRSVVQQLTGKDSNKVVQTPHKGNSILMHQSGDLSASEDGNGSCHYNDMSMITSSLEFDEDYFWKELLARSVLPSPCVLV</sequence>
<evidence type="ECO:0000313" key="2">
    <source>
        <dbReference type="EMBL" id="KYP42749.1"/>
    </source>
</evidence>
<dbReference type="Gramene" id="C.cajan_34432.t">
    <property type="protein sequence ID" value="C.cajan_34432.t.cds1"/>
    <property type="gene ID" value="C.cajan_34432"/>
</dbReference>
<evidence type="ECO:0000313" key="3">
    <source>
        <dbReference type="Proteomes" id="UP000075243"/>
    </source>
</evidence>
<dbReference type="InterPro" id="IPR039335">
    <property type="entry name" value="SIB1/2"/>
</dbReference>
<keyword evidence="3" id="KW-1185">Reference proteome</keyword>
<dbReference type="EMBL" id="KQ483702">
    <property type="protein sequence ID" value="KYP42749.1"/>
    <property type="molecule type" value="Genomic_DNA"/>
</dbReference>
<dbReference type="InterPro" id="IPR008889">
    <property type="entry name" value="VQ"/>
</dbReference>
<dbReference type="Proteomes" id="UP000075243">
    <property type="component" value="Unassembled WGS sequence"/>
</dbReference>
<dbReference type="PANTHER" id="PTHR33624">
    <property type="entry name" value="SIGMA FACTOR BINDING PROTEIN 1, CHLOROPLASTIC"/>
    <property type="match status" value="1"/>
</dbReference>
<protein>
    <recommendedName>
        <fullName evidence="1">VQ domain-containing protein</fullName>
    </recommendedName>
</protein>
<name>A0A151RJL9_CAJCA</name>
<organism evidence="2 3">
    <name type="scientific">Cajanus cajan</name>
    <name type="common">Pigeon pea</name>
    <name type="synonym">Cajanus indicus</name>
    <dbReference type="NCBI Taxonomy" id="3821"/>
    <lineage>
        <taxon>Eukaryota</taxon>
        <taxon>Viridiplantae</taxon>
        <taxon>Streptophyta</taxon>
        <taxon>Embryophyta</taxon>
        <taxon>Tracheophyta</taxon>
        <taxon>Spermatophyta</taxon>
        <taxon>Magnoliopsida</taxon>
        <taxon>eudicotyledons</taxon>
        <taxon>Gunneridae</taxon>
        <taxon>Pentapetalae</taxon>
        <taxon>rosids</taxon>
        <taxon>fabids</taxon>
        <taxon>Fabales</taxon>
        <taxon>Fabaceae</taxon>
        <taxon>Papilionoideae</taxon>
        <taxon>50 kb inversion clade</taxon>
        <taxon>NPAAA clade</taxon>
        <taxon>indigoferoid/millettioid clade</taxon>
        <taxon>Phaseoleae</taxon>
        <taxon>Cajanus</taxon>
    </lineage>
</organism>
<accession>A0A151RJL9</accession>
<evidence type="ECO:0000259" key="1">
    <source>
        <dbReference type="Pfam" id="PF05678"/>
    </source>
</evidence>
<proteinExistence type="predicted"/>
<feature type="domain" description="VQ" evidence="1">
    <location>
        <begin position="24"/>
        <end position="41"/>
    </location>
</feature>
<dbReference type="AlphaFoldDB" id="A0A151RJL9"/>
<dbReference type="PANTHER" id="PTHR33624:SF17">
    <property type="entry name" value="OS07G0687400 PROTEIN"/>
    <property type="match status" value="1"/>
</dbReference>
<dbReference type="Pfam" id="PF05678">
    <property type="entry name" value="VQ"/>
    <property type="match status" value="1"/>
</dbReference>
<dbReference type="OMA" id="DEDYFWK"/>
<gene>
    <name evidence="2" type="ORF">KK1_035853</name>
</gene>